<sequence>MSVSLNEAWIKNMYKTVDELHIKSTLTRQELKRGALSLVKGLNASKRGWGVTTSDSEAEYINTVWSDFEVYSLALKVIGMLTPNEFLNIFPTKKEYDGHKFEMKDYFSVQEAIKHWNSSQPIGDNEQVLDFLCDLYNLDINFFMVGVMSSVSSVHSMQTGKGLIEDFFGIEPVN</sequence>
<dbReference type="EMBL" id="LKLP01000116">
    <property type="protein sequence ID" value="KSU05970.1"/>
    <property type="molecule type" value="Genomic_DNA"/>
</dbReference>
<dbReference type="Proteomes" id="UP000054230">
    <property type="component" value="Unassembled WGS sequence"/>
</dbReference>
<evidence type="ECO:0000313" key="2">
    <source>
        <dbReference type="Proteomes" id="UP000054230"/>
    </source>
</evidence>
<protein>
    <submittedName>
        <fullName evidence="1">Phage protein</fullName>
    </submittedName>
</protein>
<evidence type="ECO:0000313" key="1">
    <source>
        <dbReference type="EMBL" id="KSU05970.1"/>
    </source>
</evidence>
<accession>A0A0V8CXB1</accession>
<name>A0A0V8CXB1_LACLL</name>
<dbReference type="AlphaFoldDB" id="A0A0V8CXB1"/>
<dbReference type="RefSeq" id="WP_058210391.1">
    <property type="nucleotide sequence ID" value="NZ_LKLP01000116.1"/>
</dbReference>
<organism evidence="1 2">
    <name type="scientific">Lactococcus lactis subsp. lactis</name>
    <name type="common">Streptococcus lactis</name>
    <dbReference type="NCBI Taxonomy" id="1360"/>
    <lineage>
        <taxon>Bacteria</taxon>
        <taxon>Bacillati</taxon>
        <taxon>Bacillota</taxon>
        <taxon>Bacilli</taxon>
        <taxon>Lactobacillales</taxon>
        <taxon>Streptococcaceae</taxon>
        <taxon>Lactococcus</taxon>
    </lineage>
</organism>
<proteinExistence type="predicted"/>
<comment type="caution">
    <text evidence="1">The sequence shown here is derived from an EMBL/GenBank/DDBJ whole genome shotgun (WGS) entry which is preliminary data.</text>
</comment>
<gene>
    <name evidence="1" type="ORF">LMG8520_2279</name>
</gene>
<reference evidence="2" key="1">
    <citation type="submission" date="2015-10" db="EMBL/GenBank/DDBJ databases">
        <title>Draft Genome Sequences of 11 Lactococcus lactis subspecies cremoris strains.</title>
        <authorList>
            <person name="Wels M."/>
            <person name="Backus L."/>
            <person name="Boekhorst J."/>
            <person name="Dijkstra A."/>
            <person name="Beerthuizen M."/>
            <person name="Kelly W."/>
            <person name="Siezen R."/>
            <person name="Bachmann H."/>
            <person name="Van Hijum S."/>
        </authorList>
    </citation>
    <scope>NUCLEOTIDE SEQUENCE [LARGE SCALE GENOMIC DNA]</scope>
    <source>
        <strain evidence="2">LMG8520</strain>
    </source>
</reference>
<dbReference type="PATRIC" id="fig|1360.106.peg.1370"/>